<feature type="domain" description="Amine oxidase" evidence="2">
    <location>
        <begin position="73"/>
        <end position="445"/>
    </location>
</feature>
<dbReference type="EMBL" id="CALLCH030000015">
    <property type="protein sequence ID" value="CAI4216198.1"/>
    <property type="molecule type" value="Genomic_DNA"/>
</dbReference>
<dbReference type="GO" id="GO:0005743">
    <property type="term" value="C:mitochondrial inner membrane"/>
    <property type="evidence" value="ECO:0007669"/>
    <property type="project" value="TreeGrafter"/>
</dbReference>
<dbReference type="SUPFAM" id="SSF54373">
    <property type="entry name" value="FAD-linked reductases, C-terminal domain"/>
    <property type="match status" value="1"/>
</dbReference>
<name>A0A9P1H544_9PEZI</name>
<comment type="caution">
    <text evidence="3">The sequence shown here is derived from an EMBL/GenBank/DDBJ whole genome shotgun (WGS) entry which is preliminary data.</text>
</comment>
<dbReference type="Gene3D" id="3.50.50.60">
    <property type="entry name" value="FAD/NAD(P)-binding domain"/>
    <property type="match status" value="1"/>
</dbReference>
<dbReference type="PANTHER" id="PTHR42923:SF3">
    <property type="entry name" value="PROTOPORPHYRINOGEN OXIDASE"/>
    <property type="match status" value="1"/>
</dbReference>
<evidence type="ECO:0000313" key="4">
    <source>
        <dbReference type="Proteomes" id="UP000838763"/>
    </source>
</evidence>
<accession>A0A9P1H544</accession>
<feature type="region of interest" description="Disordered" evidence="1">
    <location>
        <begin position="30"/>
        <end position="62"/>
    </location>
</feature>
<dbReference type="GO" id="GO:0004729">
    <property type="term" value="F:oxygen-dependent protoporphyrinogen oxidase activity"/>
    <property type="evidence" value="ECO:0007669"/>
    <property type="project" value="TreeGrafter"/>
</dbReference>
<protein>
    <recommendedName>
        <fullName evidence="2">Amine oxidase domain-containing protein</fullName>
    </recommendedName>
</protein>
<proteinExistence type="predicted"/>
<evidence type="ECO:0000259" key="2">
    <source>
        <dbReference type="Pfam" id="PF01593"/>
    </source>
</evidence>
<evidence type="ECO:0000256" key="1">
    <source>
        <dbReference type="SAM" id="MobiDB-lite"/>
    </source>
</evidence>
<feature type="compositionally biased region" description="Basic and acidic residues" evidence="1">
    <location>
        <begin position="38"/>
        <end position="51"/>
    </location>
</feature>
<dbReference type="PANTHER" id="PTHR42923">
    <property type="entry name" value="PROTOPORPHYRINOGEN OXIDASE"/>
    <property type="match status" value="1"/>
</dbReference>
<sequence>MDIARVCPGCLRQAPARAAVAAHRRITASRPFLQPRRPRNDPIDRPREVRRGYSTRHSPQAPPENVAVIGGGITGLTTAYYLAKFLPATSTITLYEANDRIGGWIDTVKKTAPDGQPVYFENGPRMLRGLGGSGFRADDYVFYDMLADLKLSPKISPPRNKLFCYNDELFRLPPNVLNPLVALKTSWQLLRGTHVVSGMVDAALAYRRANAREWPASAVEQDISIGDWARDTFGDAPAPRNALSAMMHGIYGGNLDQLSMPSTLPAVWFGERMPKGPDDVLLPRADYELLRDLDPRKRGIQDDVKLWSKAEVMSFPGGMASPVSRLRYLPEQDRVELQTQTGGPAALFDKVVSTTPSAVLAPQISASAPAVALNTRAVTIRTVSFFFADPDLTAKLGAFGYLVPLTSRTNHEQMLGMFFDSDTYGLRDDEKRGTKVTILMGGHFWSGSDSDSTPDALPSEDECLVHANLARGCIAQHVVSHRATLAGAHDALASAFAGRLAVAGGSYTAVGVMPAMRAGYDAARQLAGRGYVEHVGATGLAQFARKQGADVIAVPREELNGLGKQLRGSSAIGRWLAGR</sequence>
<dbReference type="SUPFAM" id="SSF51905">
    <property type="entry name" value="FAD/NAD(P)-binding domain"/>
    <property type="match status" value="1"/>
</dbReference>
<gene>
    <name evidence="3" type="ORF">PPNO1_LOCUS5860</name>
</gene>
<keyword evidence="4" id="KW-1185">Reference proteome</keyword>
<dbReference type="InterPro" id="IPR050464">
    <property type="entry name" value="Zeta_carotene_desat/Oxidored"/>
</dbReference>
<evidence type="ECO:0000313" key="3">
    <source>
        <dbReference type="EMBL" id="CAI4216198.1"/>
    </source>
</evidence>
<dbReference type="Proteomes" id="UP000838763">
    <property type="component" value="Unassembled WGS sequence"/>
</dbReference>
<organism evidence="3 4">
    <name type="scientific">Parascedosporium putredinis</name>
    <dbReference type="NCBI Taxonomy" id="1442378"/>
    <lineage>
        <taxon>Eukaryota</taxon>
        <taxon>Fungi</taxon>
        <taxon>Dikarya</taxon>
        <taxon>Ascomycota</taxon>
        <taxon>Pezizomycotina</taxon>
        <taxon>Sordariomycetes</taxon>
        <taxon>Hypocreomycetidae</taxon>
        <taxon>Microascales</taxon>
        <taxon>Microascaceae</taxon>
        <taxon>Parascedosporium</taxon>
    </lineage>
</organism>
<dbReference type="OrthoDB" id="438553at2759"/>
<reference evidence="3" key="1">
    <citation type="submission" date="2022-11" db="EMBL/GenBank/DDBJ databases">
        <authorList>
            <person name="Scott C."/>
            <person name="Bruce N."/>
        </authorList>
    </citation>
    <scope>NUCLEOTIDE SEQUENCE</scope>
</reference>
<dbReference type="Pfam" id="PF01593">
    <property type="entry name" value="Amino_oxidase"/>
    <property type="match status" value="1"/>
</dbReference>
<dbReference type="InterPro" id="IPR036188">
    <property type="entry name" value="FAD/NAD-bd_sf"/>
</dbReference>
<dbReference type="AlphaFoldDB" id="A0A9P1H544"/>
<dbReference type="InterPro" id="IPR002937">
    <property type="entry name" value="Amino_oxidase"/>
</dbReference>